<dbReference type="Proteomes" id="UP001352263">
    <property type="component" value="Unassembled WGS sequence"/>
</dbReference>
<sequence length="103" mass="11016">MDISVSIASIFNAVWIAVLASRFVAAVLPVLREDVDAGDAEEAEDDDVPPEDPEARFAREASFSAGLAGCRSFFPKSEKIPTLSLAGSVDVQSLYGRRQITSV</sequence>
<protein>
    <recommendedName>
        <fullName evidence="3">Secreted protein</fullName>
    </recommendedName>
</protein>
<dbReference type="RefSeq" id="WP_326505748.1">
    <property type="nucleotide sequence ID" value="NZ_JAWIIV010000005.1"/>
</dbReference>
<evidence type="ECO:0000313" key="2">
    <source>
        <dbReference type="Proteomes" id="UP001352263"/>
    </source>
</evidence>
<evidence type="ECO:0008006" key="3">
    <source>
        <dbReference type="Google" id="ProtNLM"/>
    </source>
</evidence>
<keyword evidence="2" id="KW-1185">Reference proteome</keyword>
<dbReference type="EMBL" id="JAWIIV010000005">
    <property type="protein sequence ID" value="MEC4719021.1"/>
    <property type="molecule type" value="Genomic_DNA"/>
</dbReference>
<accession>A0ABU6J5X5</accession>
<evidence type="ECO:0000313" key="1">
    <source>
        <dbReference type="EMBL" id="MEC4719021.1"/>
    </source>
</evidence>
<gene>
    <name evidence="1" type="ORF">RY831_07670</name>
</gene>
<proteinExistence type="predicted"/>
<organism evidence="1 2">
    <name type="scientific">Noviherbaspirillum album</name>
    <dbReference type="NCBI Taxonomy" id="3080276"/>
    <lineage>
        <taxon>Bacteria</taxon>
        <taxon>Pseudomonadati</taxon>
        <taxon>Pseudomonadota</taxon>
        <taxon>Betaproteobacteria</taxon>
        <taxon>Burkholderiales</taxon>
        <taxon>Oxalobacteraceae</taxon>
        <taxon>Noviherbaspirillum</taxon>
    </lineage>
</organism>
<comment type="caution">
    <text evidence="1">The sequence shown here is derived from an EMBL/GenBank/DDBJ whole genome shotgun (WGS) entry which is preliminary data.</text>
</comment>
<name>A0ABU6J5X5_9BURK</name>
<reference evidence="1 2" key="1">
    <citation type="submission" date="2023-10" db="EMBL/GenBank/DDBJ databases">
        <title>Noviherbaspirillum sp. CPCC 100848 genome assembly.</title>
        <authorList>
            <person name="Li X.Y."/>
            <person name="Fang X.M."/>
        </authorList>
    </citation>
    <scope>NUCLEOTIDE SEQUENCE [LARGE SCALE GENOMIC DNA]</scope>
    <source>
        <strain evidence="1 2">CPCC 100848</strain>
    </source>
</reference>